<evidence type="ECO:0000256" key="2">
    <source>
        <dbReference type="SAM" id="MobiDB-lite"/>
    </source>
</evidence>
<organism evidence="3 4">
    <name type="scientific">Sistotremastrum suecicum HHB10207 ss-3</name>
    <dbReference type="NCBI Taxonomy" id="1314776"/>
    <lineage>
        <taxon>Eukaryota</taxon>
        <taxon>Fungi</taxon>
        <taxon>Dikarya</taxon>
        <taxon>Basidiomycota</taxon>
        <taxon>Agaricomycotina</taxon>
        <taxon>Agaricomycetes</taxon>
        <taxon>Sistotremastrales</taxon>
        <taxon>Sistotremastraceae</taxon>
        <taxon>Sistotremastrum</taxon>
    </lineage>
</organism>
<feature type="region of interest" description="Disordered" evidence="2">
    <location>
        <begin position="692"/>
        <end position="726"/>
    </location>
</feature>
<feature type="compositionally biased region" description="Low complexity" evidence="2">
    <location>
        <begin position="840"/>
        <end position="850"/>
    </location>
</feature>
<feature type="compositionally biased region" description="Low complexity" evidence="2">
    <location>
        <begin position="1461"/>
        <end position="1489"/>
    </location>
</feature>
<feature type="compositionally biased region" description="Low complexity" evidence="2">
    <location>
        <begin position="1094"/>
        <end position="1103"/>
    </location>
</feature>
<feature type="compositionally biased region" description="Pro residues" evidence="2">
    <location>
        <begin position="948"/>
        <end position="961"/>
    </location>
</feature>
<feature type="region of interest" description="Disordered" evidence="2">
    <location>
        <begin position="1456"/>
        <end position="1499"/>
    </location>
</feature>
<feature type="compositionally biased region" description="Pro residues" evidence="2">
    <location>
        <begin position="215"/>
        <end position="224"/>
    </location>
</feature>
<dbReference type="STRING" id="1314776.A0A166I634"/>
<feature type="compositionally biased region" description="Low complexity" evidence="2">
    <location>
        <begin position="259"/>
        <end position="270"/>
    </location>
</feature>
<keyword evidence="4" id="KW-1185">Reference proteome</keyword>
<feature type="compositionally biased region" description="Low complexity" evidence="2">
    <location>
        <begin position="930"/>
        <end position="947"/>
    </location>
</feature>
<sequence length="1544" mass="163074">MSDALNERVEDLRAAAASGDASASGAVGSGRGKKRASVGSDESKDDGPATMPAIAMDEPGPGPGPSVSLQGTKALKPRKKPGMNLTVATSPPYFRPLPNPNPNPNPRNPSNPSDTNLPSVDATLSIDVSISRSRSTQHSPVSATREEKELLLEEAGHGGMKRSRSDGALSSPHSPYSPSLYSPSRPPLPVASTGEKGKGVDRSLAGGGGGKPKRPLPPIRPPLPSAGLRDVVIQSGPPTSHLPSHPHSHSHSHSHSRNASQAQTQGQTTSERPPPTPLSATESVDLSQFPSPPGPSGSALSPSRPFHSISPASQSQSSAPLSHSSAPSSQYSQSTHPSSDGSPPIILPSLVTPYPHRISRITEVDSLSNGSMSIRTRGEGSVKSSGSGGGSKSGSGSTGSFVSAEKTPPSNASGSNYSIGGGERREGQREGHRISLIPEDPSPPGSPVKISSPLLAQRMRDEQFFARTDVATEKDRVPARKMGWGHRRQYSKTGQGSFDLSHSPPMLMGRDEPSITGEILTQTSFEEGNGEEEGEGEGEGEEIILDLGPLITGKPSPSLSSGLSTSSTSTSTTSASRSSASHSHSHSRSRSGFSHRSKVSTSSAPRSAISLPHSPSYSISPSGEGEGREYDPVIDQIWDYIGPGIHSARTTMSMTPALPLTSGLAEDEEGSVLPYTPPPIPVPAVPAVPPIPSGPSASLPGGPPRFHTRERSGSTSGTSISSGNTGAMRNYAIGRAGIQPLKPPVFASEVQGGLGSAYGSAMVNGLPTSAMIPIGFAGTPGPFSAVSSATGTGTRMEMPERRPSEPILRNERASELSSEERRPSLPSTLNNYNGSAPGPSTSTSNLNSNSAPRKLVKKGKKSSESLVNGHRRNPSASSTGTSTTASGSTARATGVHAKPSMPDLKSSSLAASTSSSNYSQPQGTASTIGSNSSNASLASLSTNATTPSPNPKPSNLPPPSAKPTILGKLQRQRSGSSPIPSANQRRPPARMVLTWTKRENNRETLFPETPRSFSPLFSAEVQMHRSHSEGAGMEQVLMGDFPTSSVLDQHPPLPNRIPSSHSQSQMQSQTQSQYGQGSRISGPRPRPPSTFERASMASSSPAMSHKKATSDASSLNTRLVTPSSPRFLPLSVRWKGLTYEAAQWTLTSSELQDIARAAIRKSAGPSSIRILPPKIYNQDLPMEVEKLEQMREEAKQKYKAQVRRRRVLLRSLSLYCDGSDAAAAVRYTEDLAEVTASCDKLAEEIFQATDQLAQINRLRDVHYASALAMSLQKLNKSLLRQTAENNDLKTKIASLEAEREEAWGMAESLASEMQELEFKLERDGVSTPSSSGLTNSRPSSRVSAARKTSMRASKASLRLSTSKKSVRSSMASSMRRASSTSLLRTPPSAFVTHGHTADVIPPVPPMPMPGRFVSHDWPLTTQSSLMMTPSTSNHALSRAQDDVMEMLGITLHELGHGRGRSQSVSQSQTTPVESNPPSSFSYYFESPGSRVSRPSSDGFAPLRVRRHSISSMPSQAPLYSPAQNAGDQVRLFLIPCLNQSNPFS</sequence>
<feature type="compositionally biased region" description="Acidic residues" evidence="2">
    <location>
        <begin position="528"/>
        <end position="544"/>
    </location>
</feature>
<feature type="compositionally biased region" description="Low complexity" evidence="2">
    <location>
        <begin position="1059"/>
        <end position="1083"/>
    </location>
</feature>
<accession>A0A166I634</accession>
<feature type="compositionally biased region" description="Polar residues" evidence="2">
    <location>
        <begin position="126"/>
        <end position="142"/>
    </location>
</feature>
<feature type="region of interest" description="Disordered" evidence="2">
    <location>
        <begin position="785"/>
        <end position="1009"/>
    </location>
</feature>
<feature type="region of interest" description="Disordered" evidence="2">
    <location>
        <begin position="1321"/>
        <end position="1388"/>
    </location>
</feature>
<reference evidence="3 4" key="1">
    <citation type="journal article" date="2016" name="Mol. Biol. Evol.">
        <title>Comparative Genomics of Early-Diverging Mushroom-Forming Fungi Provides Insights into the Origins of Lignocellulose Decay Capabilities.</title>
        <authorList>
            <person name="Nagy L.G."/>
            <person name="Riley R."/>
            <person name="Tritt A."/>
            <person name="Adam C."/>
            <person name="Daum C."/>
            <person name="Floudas D."/>
            <person name="Sun H."/>
            <person name="Yadav J.S."/>
            <person name="Pangilinan J."/>
            <person name="Larsson K.H."/>
            <person name="Matsuura K."/>
            <person name="Barry K."/>
            <person name="Labutti K."/>
            <person name="Kuo R."/>
            <person name="Ohm R.A."/>
            <person name="Bhattacharya S.S."/>
            <person name="Shirouzu T."/>
            <person name="Yoshinaga Y."/>
            <person name="Martin F.M."/>
            <person name="Grigoriev I.V."/>
            <person name="Hibbett D.S."/>
        </authorList>
    </citation>
    <scope>NUCLEOTIDE SEQUENCE [LARGE SCALE GENOMIC DNA]</scope>
    <source>
        <strain evidence="3 4">HHB10207 ss-3</strain>
    </source>
</reference>
<feature type="compositionally biased region" description="Basic and acidic residues" evidence="2">
    <location>
        <begin position="422"/>
        <end position="433"/>
    </location>
</feature>
<feature type="region of interest" description="Disordered" evidence="2">
    <location>
        <begin position="1"/>
        <end position="451"/>
    </location>
</feature>
<evidence type="ECO:0000313" key="3">
    <source>
        <dbReference type="EMBL" id="KZT43431.1"/>
    </source>
</evidence>
<feature type="compositionally biased region" description="Low complexity" evidence="2">
    <location>
        <begin position="169"/>
        <end position="183"/>
    </location>
</feature>
<feature type="compositionally biased region" description="Basic residues" evidence="2">
    <location>
        <begin position="583"/>
        <end position="598"/>
    </location>
</feature>
<feature type="compositionally biased region" description="Low complexity" evidence="2">
    <location>
        <begin position="1356"/>
        <end position="1384"/>
    </location>
</feature>
<feature type="compositionally biased region" description="Gly residues" evidence="2">
    <location>
        <begin position="386"/>
        <end position="397"/>
    </location>
</feature>
<feature type="compositionally biased region" description="Low complexity" evidence="2">
    <location>
        <begin position="296"/>
        <end position="339"/>
    </location>
</feature>
<protein>
    <submittedName>
        <fullName evidence="3">Uncharacterized protein</fullName>
    </submittedName>
</protein>
<proteinExistence type="predicted"/>
<dbReference type="EMBL" id="KV428008">
    <property type="protein sequence ID" value="KZT43431.1"/>
    <property type="molecule type" value="Genomic_DNA"/>
</dbReference>
<dbReference type="Proteomes" id="UP000076798">
    <property type="component" value="Unassembled WGS sequence"/>
</dbReference>
<feature type="compositionally biased region" description="Polar residues" evidence="2">
    <location>
        <begin position="491"/>
        <end position="500"/>
    </location>
</feature>
<feature type="compositionally biased region" description="Polar residues" evidence="2">
    <location>
        <begin position="365"/>
        <end position="374"/>
    </location>
</feature>
<feature type="compositionally biased region" description="Basic and acidic residues" evidence="2">
    <location>
        <begin position="1"/>
        <end position="13"/>
    </location>
</feature>
<feature type="compositionally biased region" description="Low complexity" evidence="2">
    <location>
        <begin position="906"/>
        <end position="919"/>
    </location>
</feature>
<feature type="region of interest" description="Disordered" evidence="2">
    <location>
        <begin position="1042"/>
        <end position="1118"/>
    </location>
</feature>
<feature type="coiled-coil region" evidence="1">
    <location>
        <begin position="1238"/>
        <end position="1298"/>
    </location>
</feature>
<evidence type="ECO:0000256" key="1">
    <source>
        <dbReference type="SAM" id="Coils"/>
    </source>
</evidence>
<feature type="region of interest" description="Disordered" evidence="2">
    <location>
        <begin position="477"/>
        <end position="629"/>
    </location>
</feature>
<feature type="compositionally biased region" description="Polar residues" evidence="2">
    <location>
        <begin position="920"/>
        <end position="929"/>
    </location>
</feature>
<feature type="compositionally biased region" description="Basic and acidic residues" evidence="2">
    <location>
        <begin position="144"/>
        <end position="156"/>
    </location>
</feature>
<dbReference type="OrthoDB" id="3271284at2759"/>
<feature type="compositionally biased region" description="Pro residues" evidence="2">
    <location>
        <begin position="93"/>
        <end position="109"/>
    </location>
</feature>
<feature type="compositionally biased region" description="Basic and acidic residues" evidence="2">
    <location>
        <begin position="797"/>
        <end position="823"/>
    </location>
</feature>
<gene>
    <name evidence="3" type="ORF">SISSUDRAFT_694750</name>
</gene>
<feature type="coiled-coil region" evidence="1">
    <location>
        <begin position="1177"/>
        <end position="1204"/>
    </location>
</feature>
<feature type="compositionally biased region" description="Polar residues" evidence="2">
    <location>
        <begin position="972"/>
        <end position="984"/>
    </location>
</feature>
<feature type="compositionally biased region" description="Basic residues" evidence="2">
    <location>
        <begin position="244"/>
        <end position="256"/>
    </location>
</feature>
<name>A0A166I634_9AGAM</name>
<feature type="compositionally biased region" description="Low complexity" evidence="2">
    <location>
        <begin position="14"/>
        <end position="26"/>
    </location>
</feature>
<keyword evidence="1" id="KW-0175">Coiled coil</keyword>
<evidence type="ECO:0000313" key="4">
    <source>
        <dbReference type="Proteomes" id="UP000076798"/>
    </source>
</evidence>
<feature type="compositionally biased region" description="Polar residues" evidence="2">
    <location>
        <begin position="408"/>
        <end position="418"/>
    </location>
</feature>
<feature type="compositionally biased region" description="Low complexity" evidence="2">
    <location>
        <begin position="875"/>
        <end position="894"/>
    </location>
</feature>
<feature type="compositionally biased region" description="Low complexity" evidence="2">
    <location>
        <begin position="713"/>
        <end position="726"/>
    </location>
</feature>
<feature type="compositionally biased region" description="Low complexity" evidence="2">
    <location>
        <begin position="555"/>
        <end position="582"/>
    </location>
</feature>
<feature type="compositionally biased region" description="Polar residues" evidence="2">
    <location>
        <begin position="1326"/>
        <end position="1342"/>
    </location>
</feature>